<feature type="binding site" evidence="8">
    <location>
        <position position="309"/>
    </location>
    <ligand>
        <name>GTP</name>
        <dbReference type="ChEBI" id="CHEBI:37565"/>
    </ligand>
</feature>
<evidence type="ECO:0000256" key="3">
    <source>
        <dbReference type="ARBA" id="ARBA00022723"/>
    </source>
</evidence>
<feature type="binding site" evidence="8">
    <location>
        <position position="139"/>
    </location>
    <ligand>
        <name>IMP</name>
        <dbReference type="ChEBI" id="CHEBI:58053"/>
        <note>ligand shared between dimeric partners</note>
    </ligand>
</feature>
<feature type="binding site" evidence="8">
    <location>
        <begin position="39"/>
        <end position="41"/>
    </location>
    <ligand>
        <name>GTP</name>
        <dbReference type="ChEBI" id="CHEBI:37565"/>
    </ligand>
</feature>
<dbReference type="EMBL" id="RKLV01000004">
    <property type="protein sequence ID" value="MCX2818783.1"/>
    <property type="molecule type" value="Genomic_DNA"/>
</dbReference>
<dbReference type="SMART" id="SM00788">
    <property type="entry name" value="Adenylsucc_synt"/>
    <property type="match status" value="1"/>
</dbReference>
<dbReference type="GO" id="GO:0005525">
    <property type="term" value="F:GTP binding"/>
    <property type="evidence" value="ECO:0007669"/>
    <property type="project" value="UniProtKB-UniRule"/>
</dbReference>
<feature type="binding site" description="in other chain" evidence="8">
    <location>
        <position position="243"/>
    </location>
    <ligand>
        <name>IMP</name>
        <dbReference type="ChEBI" id="CHEBI:58053"/>
        <note>ligand shared between dimeric partners</note>
    </ligand>
</feature>
<keyword evidence="5 8" id="KW-0658">Purine biosynthesis</keyword>
<comment type="pathway">
    <text evidence="8 10">Purine metabolism; AMP biosynthesis via de novo pathway; AMP from IMP: step 1/2.</text>
</comment>
<dbReference type="InterPro" id="IPR042109">
    <property type="entry name" value="Adenylosuccinate_synth_dom1"/>
</dbReference>
<feature type="binding site" description="in other chain" evidence="8">
    <location>
        <position position="307"/>
    </location>
    <ligand>
        <name>IMP</name>
        <dbReference type="ChEBI" id="CHEBI:58053"/>
        <note>ligand shared between dimeric partners</note>
    </ligand>
</feature>
<evidence type="ECO:0000256" key="7">
    <source>
        <dbReference type="ARBA" id="ARBA00023134"/>
    </source>
</evidence>
<dbReference type="GO" id="GO:0044208">
    <property type="term" value="P:'de novo' AMP biosynthetic process"/>
    <property type="evidence" value="ECO:0007669"/>
    <property type="project" value="UniProtKB-UniRule"/>
</dbReference>
<dbReference type="PANTHER" id="PTHR11846">
    <property type="entry name" value="ADENYLOSUCCINATE SYNTHETASE"/>
    <property type="match status" value="1"/>
</dbReference>
<dbReference type="Gene3D" id="1.10.300.10">
    <property type="entry name" value="Adenylosuccinate Synthetase, subunit A, domain 2"/>
    <property type="match status" value="1"/>
</dbReference>
<name>A0A9Q4GIG2_9EURY</name>
<feature type="active site" description="Proton donor" evidence="8">
    <location>
        <position position="40"/>
    </location>
</feature>
<evidence type="ECO:0000313" key="11">
    <source>
        <dbReference type="EMBL" id="MCX2818783.1"/>
    </source>
</evidence>
<feature type="binding site" description="in other chain" evidence="8">
    <location>
        <position position="125"/>
    </location>
    <ligand>
        <name>IMP</name>
        <dbReference type="ChEBI" id="CHEBI:58053"/>
        <note>ligand shared between dimeric partners</note>
    </ligand>
</feature>
<comment type="cofactor">
    <cofactor evidence="8">
        <name>Mg(2+)</name>
        <dbReference type="ChEBI" id="CHEBI:18420"/>
    </cofactor>
    <text evidence="8">Binds 1 Mg(2+) ion per subunit.</text>
</comment>
<dbReference type="InterPro" id="IPR018220">
    <property type="entry name" value="Adenylosuccin_syn_GTP-bd"/>
</dbReference>
<dbReference type="GO" id="GO:0000287">
    <property type="term" value="F:magnesium ion binding"/>
    <property type="evidence" value="ECO:0007669"/>
    <property type="project" value="UniProtKB-UniRule"/>
</dbReference>
<feature type="binding site" evidence="8">
    <location>
        <position position="12"/>
    </location>
    <ligand>
        <name>Mg(2+)</name>
        <dbReference type="ChEBI" id="CHEBI:18420"/>
    </ligand>
</feature>
<dbReference type="RefSeq" id="WP_266086623.1">
    <property type="nucleotide sequence ID" value="NZ_RKLV01000004.1"/>
</dbReference>
<comment type="similarity">
    <text evidence="8 10">Belongs to the adenylosuccinate synthetase family.</text>
</comment>
<dbReference type="NCBIfam" id="NF002223">
    <property type="entry name" value="PRK01117.1"/>
    <property type="match status" value="1"/>
</dbReference>
<dbReference type="InterPro" id="IPR042110">
    <property type="entry name" value="Adenylosuccinate_synth_dom2"/>
</dbReference>
<evidence type="ECO:0000256" key="10">
    <source>
        <dbReference type="RuleBase" id="RU000520"/>
    </source>
</evidence>
<evidence type="ECO:0000256" key="5">
    <source>
        <dbReference type="ARBA" id="ARBA00022755"/>
    </source>
</evidence>
<dbReference type="AlphaFoldDB" id="A0A9Q4GIG2"/>
<comment type="subunit">
    <text evidence="1 8">Homodimer.</text>
</comment>
<keyword evidence="3 8" id="KW-0479">Metal-binding</keyword>
<evidence type="ECO:0000256" key="8">
    <source>
        <dbReference type="HAMAP-Rule" id="MF_00011"/>
    </source>
</evidence>
<dbReference type="SUPFAM" id="SSF52540">
    <property type="entry name" value="P-loop containing nucleoside triphosphate hydrolases"/>
    <property type="match status" value="1"/>
</dbReference>
<comment type="function">
    <text evidence="8">Plays an important role in the de novo pathway of purine nucleotide biosynthesis. Catalyzes the first committed step in the biosynthesis of AMP from IMP.</text>
</comment>
<evidence type="ECO:0000256" key="4">
    <source>
        <dbReference type="ARBA" id="ARBA00022741"/>
    </source>
</evidence>
<proteinExistence type="inferred from homology"/>
<reference evidence="11" key="1">
    <citation type="submission" date="2022-09" db="EMBL/GenBank/DDBJ databases">
        <title>Haloadaptaus new haloarchaeum isolated from saline soil.</title>
        <authorList>
            <person name="Duran-Viseras A."/>
            <person name="Sanchez-Porro C."/>
            <person name="Ventosa A."/>
        </authorList>
    </citation>
    <scope>NUCLEOTIDE SEQUENCE</scope>
    <source>
        <strain evidence="11">F3-133</strain>
    </source>
</reference>
<keyword evidence="12" id="KW-1185">Reference proteome</keyword>
<sequence>MGVTIVGAQLGDEGKGKITDIYSESADVIVRFQGGNNAGHTVVADGEEFKLHHVPSGVVRGKTAVIANGCVVDPGVLLEETDKLRERGVEPDLRVSERAHVIMPYHRVIDGVEEDAKGDMAAGTTGRGIGPTYEDKVGRRGVRVLDLLKPDALREKLEYVVPTKRALVEEVFGIDTDENGYADAFDVDEIHDEYVAYGERLRGSVLDASGYINDRMDAGDDVLFEGAQGTSLDIDHGIYPYLTSSNTTVGGASTGTGVGATRLRETVGIMKAYLSRVGTGPLPTELEDDVGDHLVEVGEEYGTTTGRRRRVGWFDLPMVRHAARVNGFTGGVLTSIDVLEGLDPVRVCEAYELDGEELQKMPADMDDWERCEPVYRDFDGWDGVDWDSVEGYDDIPAEARDYVEYLEDEVGAQFYAVSVGPAREQTIIRENPFGEV</sequence>
<comment type="subcellular location">
    <subcellularLocation>
        <location evidence="8">Cytoplasm</location>
    </subcellularLocation>
</comment>
<protein>
    <recommendedName>
        <fullName evidence="8 10">Adenylosuccinate synthetase</fullName>
        <shortName evidence="8">AMPSase</shortName>
        <shortName evidence="8">AdSS</shortName>
        <ecNumber evidence="8 10">6.3.4.4</ecNumber>
    </recommendedName>
    <alternativeName>
        <fullName evidence="8">IMP--aspartate ligase</fullName>
    </alternativeName>
</protein>
<feature type="binding site" evidence="8">
    <location>
        <begin position="418"/>
        <end position="420"/>
    </location>
    <ligand>
        <name>GTP</name>
        <dbReference type="ChEBI" id="CHEBI:37565"/>
    </ligand>
</feature>
<evidence type="ECO:0000313" key="12">
    <source>
        <dbReference type="Proteomes" id="UP001149411"/>
    </source>
</evidence>
<feature type="binding site" description="in other chain" evidence="8">
    <location>
        <begin position="12"/>
        <end position="15"/>
    </location>
    <ligand>
        <name>IMP</name>
        <dbReference type="ChEBI" id="CHEBI:58053"/>
        <note>ligand shared between dimeric partners</note>
    </ligand>
</feature>
<keyword evidence="6 8" id="KW-0460">Magnesium</keyword>
<keyword evidence="2 8" id="KW-0436">Ligase</keyword>
<dbReference type="FunFam" id="3.90.170.10:FF:000001">
    <property type="entry name" value="Adenylosuccinate synthetase"/>
    <property type="match status" value="1"/>
</dbReference>
<keyword evidence="4 8" id="KW-0547">Nucleotide-binding</keyword>
<dbReference type="InterPro" id="IPR001114">
    <property type="entry name" value="Adenylosuccinate_synthetase"/>
</dbReference>
<keyword evidence="7 8" id="KW-0342">GTP-binding</keyword>
<dbReference type="GO" id="GO:0005737">
    <property type="term" value="C:cytoplasm"/>
    <property type="evidence" value="ECO:0007669"/>
    <property type="project" value="UniProtKB-SubCell"/>
</dbReference>
<comment type="caution">
    <text evidence="11">The sequence shown here is derived from an EMBL/GenBank/DDBJ whole genome shotgun (WGS) entry which is preliminary data.</text>
</comment>
<dbReference type="PROSITE" id="PS00513">
    <property type="entry name" value="ADENYLOSUCCIN_SYN_2"/>
    <property type="match status" value="1"/>
</dbReference>
<feature type="binding site" evidence="8">
    <location>
        <position position="39"/>
    </location>
    <ligand>
        <name>Mg(2+)</name>
        <dbReference type="ChEBI" id="CHEBI:18420"/>
    </ligand>
</feature>
<feature type="binding site" evidence="8">
    <location>
        <begin position="335"/>
        <end position="337"/>
    </location>
    <ligand>
        <name>GTP</name>
        <dbReference type="ChEBI" id="CHEBI:37565"/>
    </ligand>
</feature>
<dbReference type="Pfam" id="PF00709">
    <property type="entry name" value="Adenylsucc_synt"/>
    <property type="match status" value="1"/>
</dbReference>
<dbReference type="Proteomes" id="UP001149411">
    <property type="component" value="Unassembled WGS sequence"/>
</dbReference>
<dbReference type="GO" id="GO:0004019">
    <property type="term" value="F:adenylosuccinate synthase activity"/>
    <property type="evidence" value="ECO:0007669"/>
    <property type="project" value="UniProtKB-UniRule"/>
</dbReference>
<feature type="binding site" evidence="8">
    <location>
        <begin position="11"/>
        <end position="17"/>
    </location>
    <ligand>
        <name>GTP</name>
        <dbReference type="ChEBI" id="CHEBI:37565"/>
    </ligand>
</feature>
<dbReference type="GO" id="GO:0046040">
    <property type="term" value="P:IMP metabolic process"/>
    <property type="evidence" value="ECO:0007669"/>
    <property type="project" value="TreeGrafter"/>
</dbReference>
<dbReference type="PROSITE" id="PS01266">
    <property type="entry name" value="ADENYLOSUCCIN_SYN_1"/>
    <property type="match status" value="1"/>
</dbReference>
<evidence type="ECO:0000256" key="6">
    <source>
        <dbReference type="ARBA" id="ARBA00022842"/>
    </source>
</evidence>
<organism evidence="11 12">
    <name type="scientific">Halorutilus salinus</name>
    <dbReference type="NCBI Taxonomy" id="2487751"/>
    <lineage>
        <taxon>Archaea</taxon>
        <taxon>Methanobacteriati</taxon>
        <taxon>Methanobacteriota</taxon>
        <taxon>Stenosarchaea group</taxon>
        <taxon>Halobacteria</taxon>
        <taxon>Halorutilales</taxon>
        <taxon>Halorutilaceae</taxon>
        <taxon>Halorutilus</taxon>
    </lineage>
</organism>
<dbReference type="PANTHER" id="PTHR11846:SF0">
    <property type="entry name" value="ADENYLOSUCCINATE SYNTHETASE"/>
    <property type="match status" value="1"/>
</dbReference>
<dbReference type="CDD" id="cd03108">
    <property type="entry name" value="AdSS"/>
    <property type="match status" value="1"/>
</dbReference>
<dbReference type="InterPro" id="IPR042111">
    <property type="entry name" value="Adenylosuccinate_synth_dom3"/>
</dbReference>
<dbReference type="FunFam" id="1.10.300.10:FF:000001">
    <property type="entry name" value="Adenylosuccinate synthetase"/>
    <property type="match status" value="1"/>
</dbReference>
<dbReference type="Gene3D" id="3.90.170.10">
    <property type="entry name" value="Adenylosuccinate Synthetase, subunit A, domain 3"/>
    <property type="match status" value="1"/>
</dbReference>
<comment type="catalytic activity">
    <reaction evidence="8 10">
        <text>IMP + L-aspartate + GTP = N(6)-(1,2-dicarboxyethyl)-AMP + GDP + phosphate + 2 H(+)</text>
        <dbReference type="Rhea" id="RHEA:15753"/>
        <dbReference type="ChEBI" id="CHEBI:15378"/>
        <dbReference type="ChEBI" id="CHEBI:29991"/>
        <dbReference type="ChEBI" id="CHEBI:37565"/>
        <dbReference type="ChEBI" id="CHEBI:43474"/>
        <dbReference type="ChEBI" id="CHEBI:57567"/>
        <dbReference type="ChEBI" id="CHEBI:58053"/>
        <dbReference type="ChEBI" id="CHEBI:58189"/>
        <dbReference type="EC" id="6.3.4.4"/>
    </reaction>
</comment>
<evidence type="ECO:0000256" key="9">
    <source>
        <dbReference type="PROSITE-ProRule" id="PRU10134"/>
    </source>
</evidence>
<feature type="binding site" evidence="8">
    <location>
        <begin position="303"/>
        <end position="309"/>
    </location>
    <ligand>
        <name>substrate</name>
    </ligand>
</feature>
<gene>
    <name evidence="8" type="primary">purA</name>
    <name evidence="11" type="ORF">EGH25_05385</name>
</gene>
<evidence type="ECO:0000256" key="2">
    <source>
        <dbReference type="ARBA" id="ARBA00022598"/>
    </source>
</evidence>
<accession>A0A9Q4GIG2</accession>
<dbReference type="InterPro" id="IPR033128">
    <property type="entry name" value="Adenylosuccin_syn_Lys_AS"/>
</dbReference>
<dbReference type="HAMAP" id="MF_00011">
    <property type="entry name" value="Adenylosucc_synth"/>
    <property type="match status" value="1"/>
</dbReference>
<feature type="active site" evidence="9">
    <location>
        <position position="136"/>
    </location>
</feature>
<dbReference type="EC" id="6.3.4.4" evidence="8 10"/>
<dbReference type="Gene3D" id="3.40.440.10">
    <property type="entry name" value="Adenylosuccinate Synthetase, subunit A, domain 1"/>
    <property type="match status" value="1"/>
</dbReference>
<dbReference type="InterPro" id="IPR027417">
    <property type="entry name" value="P-loop_NTPase"/>
</dbReference>
<feature type="binding site" description="in other chain" evidence="8">
    <location>
        <begin position="37"/>
        <end position="40"/>
    </location>
    <ligand>
        <name>IMP</name>
        <dbReference type="ChEBI" id="CHEBI:58053"/>
        <note>ligand shared between dimeric partners</note>
    </ligand>
</feature>
<evidence type="ECO:0000256" key="1">
    <source>
        <dbReference type="ARBA" id="ARBA00011738"/>
    </source>
</evidence>
<feature type="active site" description="Proton acceptor" evidence="8">
    <location>
        <position position="12"/>
    </location>
</feature>
<keyword evidence="8" id="KW-0963">Cytoplasm</keyword>
<dbReference type="NCBIfam" id="TIGR00184">
    <property type="entry name" value="purA"/>
    <property type="match status" value="1"/>
</dbReference>
<feature type="binding site" description="in other chain" evidence="8">
    <location>
        <position position="228"/>
    </location>
    <ligand>
        <name>IMP</name>
        <dbReference type="ChEBI" id="CHEBI:58053"/>
        <note>ligand shared between dimeric partners</note>
    </ligand>
</feature>